<accession>I2GKR4</accession>
<dbReference type="Proteomes" id="UP000009309">
    <property type="component" value="Unassembled WGS sequence"/>
</dbReference>
<dbReference type="InterPro" id="IPR027434">
    <property type="entry name" value="Homing_endonucl"/>
</dbReference>
<reference evidence="1 2" key="1">
    <citation type="journal article" date="2012" name="J. Bacteriol.">
        <title>Genome Sequence of the Filamentous Bacterium Fibrisoma limi BUZ 3T.</title>
        <authorList>
            <person name="Filippini M."/>
            <person name="Qi W."/>
            <person name="Jaenicke S."/>
            <person name="Goesmann A."/>
            <person name="Smits T.H."/>
            <person name="Bagheri H.C."/>
        </authorList>
    </citation>
    <scope>NUCLEOTIDE SEQUENCE [LARGE SCALE GENOMIC DNA]</scope>
    <source>
        <strain evidence="2">BUZ 3T</strain>
    </source>
</reference>
<evidence type="ECO:0000313" key="2">
    <source>
        <dbReference type="Proteomes" id="UP000009309"/>
    </source>
</evidence>
<name>I2GKR4_9BACT</name>
<dbReference type="AlphaFoldDB" id="I2GKR4"/>
<comment type="caution">
    <text evidence="1">The sequence shown here is derived from an EMBL/GenBank/DDBJ whole genome shotgun (WGS) entry which is preliminary data.</text>
</comment>
<organism evidence="1 2">
    <name type="scientific">Fibrisoma limi BUZ 3</name>
    <dbReference type="NCBI Taxonomy" id="1185876"/>
    <lineage>
        <taxon>Bacteria</taxon>
        <taxon>Pseudomonadati</taxon>
        <taxon>Bacteroidota</taxon>
        <taxon>Cytophagia</taxon>
        <taxon>Cytophagales</taxon>
        <taxon>Spirosomataceae</taxon>
        <taxon>Fibrisoma</taxon>
    </lineage>
</organism>
<keyword evidence="2" id="KW-1185">Reference proteome</keyword>
<dbReference type="STRING" id="1185876.BN8_03665"/>
<dbReference type="Gene3D" id="3.10.28.10">
    <property type="entry name" value="Homing endonucleases"/>
    <property type="match status" value="1"/>
</dbReference>
<proteinExistence type="predicted"/>
<dbReference type="Gene3D" id="1.10.10.60">
    <property type="entry name" value="Homeodomain-like"/>
    <property type="match status" value="1"/>
</dbReference>
<evidence type="ECO:0008006" key="3">
    <source>
        <dbReference type="Google" id="ProtNLM"/>
    </source>
</evidence>
<sequence>MPLFLIFMEDNVIAKLVSDYLNGKTNRAIQEEYNISPGTMYHYLNKQGVHYKGQPRKYSVDESYFDEIDCESKAYFLGLLFADGCNDTLNFSFKISLQQRDGRILDQFKQALKFTGPILSREPQTNKTPIQGRCVNGGTQHLLRIYSSKLSKRLSELGCVRRKSFVITYPEWLPDSLVCHFLRGYTDGDGCLHLNRKQCKFYLIGSGAFIQSVGLILSRKCNVNVKIINHHSQERIKVLSVSGRNQVRRIVSFLYKDASVYIDRKKHIADAILEPTVINKKRGSERKGTKLSDLDIPKIVQLLGNGYSTRKVAEKFGVANGTIRAIKDRKTWTHITEIHPLP</sequence>
<gene>
    <name evidence="1" type="ORF">BN8_03665</name>
</gene>
<dbReference type="EMBL" id="CAIT01000007">
    <property type="protein sequence ID" value="CCH54490.1"/>
    <property type="molecule type" value="Genomic_DNA"/>
</dbReference>
<evidence type="ECO:0000313" key="1">
    <source>
        <dbReference type="EMBL" id="CCH54490.1"/>
    </source>
</evidence>
<protein>
    <recommendedName>
        <fullName evidence="3">DOD-type homing endonuclease domain-containing protein</fullName>
    </recommendedName>
</protein>
<dbReference type="eggNOG" id="COG1372">
    <property type="taxonomic scope" value="Bacteria"/>
</dbReference>